<feature type="binding site" evidence="10">
    <location>
        <begin position="365"/>
        <end position="368"/>
    </location>
    <ligand>
        <name>GTP</name>
        <dbReference type="ChEBI" id="CHEBI:37565"/>
    </ligand>
</feature>
<dbReference type="eggNOG" id="COG0486">
    <property type="taxonomic scope" value="Bacteria"/>
</dbReference>
<dbReference type="PROSITE" id="PS51709">
    <property type="entry name" value="G_TRME"/>
    <property type="match status" value="1"/>
</dbReference>
<protein>
    <recommendedName>
        <fullName evidence="10">tRNA modification GTPase MnmE</fullName>
        <ecNumber evidence="10">3.6.-.-</ecNumber>
    </recommendedName>
</protein>
<dbReference type="InterPro" id="IPR005225">
    <property type="entry name" value="Small_GTP-bd"/>
</dbReference>
<dbReference type="InterPro" id="IPR031168">
    <property type="entry name" value="G_TrmE"/>
</dbReference>
<dbReference type="InterPro" id="IPR006073">
    <property type="entry name" value="GTP-bd"/>
</dbReference>
<dbReference type="GO" id="GO:0030488">
    <property type="term" value="P:tRNA methylation"/>
    <property type="evidence" value="ECO:0007669"/>
    <property type="project" value="TreeGrafter"/>
</dbReference>
<accession>S7T8L8</accession>
<dbReference type="EC" id="3.6.-.-" evidence="10"/>
<evidence type="ECO:0000256" key="6">
    <source>
        <dbReference type="ARBA" id="ARBA00022801"/>
    </source>
</evidence>
<keyword evidence="6 10" id="KW-0378">Hydrolase</keyword>
<dbReference type="GO" id="GO:0005829">
    <property type="term" value="C:cytosol"/>
    <property type="evidence" value="ECO:0007669"/>
    <property type="project" value="TreeGrafter"/>
</dbReference>
<dbReference type="GO" id="GO:0003924">
    <property type="term" value="F:GTPase activity"/>
    <property type="evidence" value="ECO:0007669"/>
    <property type="project" value="UniProtKB-UniRule"/>
</dbReference>
<dbReference type="InterPro" id="IPR018948">
    <property type="entry name" value="GTP-bd_TrmE_N"/>
</dbReference>
<gene>
    <name evidence="10" type="primary">mnmE</name>
    <name evidence="10" type="synonym">trmE</name>
    <name evidence="13" type="ORF">dsat_0266</name>
</gene>
<comment type="similarity">
    <text evidence="1 10 11">Belongs to the TRAFAC class TrmE-Era-EngA-EngB-Septin-like GTPase superfamily. TrmE GTPase family.</text>
</comment>
<dbReference type="EMBL" id="ATHI01000026">
    <property type="protein sequence ID" value="EPR32825.1"/>
    <property type="molecule type" value="Genomic_DNA"/>
</dbReference>
<dbReference type="CDD" id="cd04164">
    <property type="entry name" value="trmE"/>
    <property type="match status" value="1"/>
</dbReference>
<dbReference type="GO" id="GO:0005525">
    <property type="term" value="F:GTP binding"/>
    <property type="evidence" value="ECO:0007669"/>
    <property type="project" value="UniProtKB-UniRule"/>
</dbReference>
<feature type="binding site" evidence="10">
    <location>
        <position position="488"/>
    </location>
    <ligand>
        <name>(6S)-5-formyl-5,6,7,8-tetrahydrofolate</name>
        <dbReference type="ChEBI" id="CHEBI:57457"/>
    </ligand>
</feature>
<dbReference type="NCBIfam" id="TIGR00450">
    <property type="entry name" value="mnmE_trmE_thdF"/>
    <property type="match status" value="1"/>
</dbReference>
<comment type="caution">
    <text evidence="13">The sequence shown here is derived from an EMBL/GenBank/DDBJ whole genome shotgun (WGS) entry which is preliminary data.</text>
</comment>
<dbReference type="Pfam" id="PF10396">
    <property type="entry name" value="TrmE_N"/>
    <property type="match status" value="1"/>
</dbReference>
<keyword evidence="2 10" id="KW-0963">Cytoplasm</keyword>
<evidence type="ECO:0000259" key="12">
    <source>
        <dbReference type="PROSITE" id="PS51709"/>
    </source>
</evidence>
<sequence>MSRTTIPELLPDDACGTDCPGRHEHAPVSGSSSEDTIAAIATAPGSAAIGIVRLAGPGCAAILSAVFRPLSPSFSGFSPFRLHHGELLDVSGRPLDDVLAVFMPGPGTFCGQDMAELHCHGSPAVLAEALTACCAHGARPAEPGEFSKRAFLAGRLDLSQAEAVAELAAAPTADAARLAREKLSGALSTAVSALRERLADLRARACLAIDFPDEDVECLPPGEFRAEALAVKDELASLAANFARGRLAREGALAVLAGPVNAGKSSLMNALLGRERAIVSDAPGTTRDYLEEPLSLDGLLVRLVDTAGLRETEDHVELVGVRKSRELLQRADLVLLVVDGSRPLGAAEVALCREVPRERLLACVNKADLSPCADDPLPRLTESGVLAVRVAASTGLGLDELSRSARERLLAALPPDEGRPAPNLRQQRCLTRAAAELDELVRAVDQGLPYDLLGLHLEHACDALDEITGRLTAEDVLNRVFADFCIGK</sequence>
<dbReference type="Pfam" id="PF12631">
    <property type="entry name" value="MnmE_helical"/>
    <property type="match status" value="1"/>
</dbReference>
<feature type="binding site" evidence="10">
    <location>
        <position position="286"/>
    </location>
    <ligand>
        <name>Mg(2+)</name>
        <dbReference type="ChEBI" id="CHEBI:18420"/>
    </ligand>
</feature>
<feature type="domain" description="TrmE-type G" evidence="12">
    <location>
        <begin position="251"/>
        <end position="410"/>
    </location>
</feature>
<name>S7T8L8_9BACT</name>
<dbReference type="STRING" id="1121439.dsat_0266"/>
<evidence type="ECO:0000313" key="13">
    <source>
        <dbReference type="EMBL" id="EPR32825.1"/>
    </source>
</evidence>
<dbReference type="Gene3D" id="1.20.120.430">
    <property type="entry name" value="tRNA modification GTPase MnmE domain 2"/>
    <property type="match status" value="1"/>
</dbReference>
<comment type="cofactor">
    <cofactor evidence="10">
        <name>K(+)</name>
        <dbReference type="ChEBI" id="CHEBI:29103"/>
    </cofactor>
    <text evidence="10">Binds 1 potassium ion per subunit.</text>
</comment>
<keyword evidence="8 10" id="KW-0630">Potassium</keyword>
<dbReference type="AlphaFoldDB" id="S7T8L8"/>
<evidence type="ECO:0000313" key="14">
    <source>
        <dbReference type="Proteomes" id="UP000014975"/>
    </source>
</evidence>
<comment type="function">
    <text evidence="10">Exhibits a very high intrinsic GTPase hydrolysis rate. Involved in the addition of a carboxymethylaminomethyl (cmnm) group at the wobble position (U34) of certain tRNAs, forming tRNA-cmnm(5)s(2)U34.</text>
</comment>
<evidence type="ECO:0000256" key="4">
    <source>
        <dbReference type="ARBA" id="ARBA00022723"/>
    </source>
</evidence>
<feature type="binding site" evidence="10">
    <location>
        <begin position="280"/>
        <end position="286"/>
    </location>
    <ligand>
        <name>GTP</name>
        <dbReference type="ChEBI" id="CHEBI:37565"/>
    </ligand>
</feature>
<feature type="binding site" evidence="10">
    <location>
        <position position="116"/>
    </location>
    <ligand>
        <name>(6S)-5-formyl-5,6,7,8-tetrahydrofolate</name>
        <dbReference type="ChEBI" id="CHEBI:57457"/>
    </ligand>
</feature>
<feature type="binding site" evidence="10">
    <location>
        <position position="53"/>
    </location>
    <ligand>
        <name>(6S)-5-formyl-5,6,7,8-tetrahydrofolate</name>
        <dbReference type="ChEBI" id="CHEBI:57457"/>
    </ligand>
</feature>
<feature type="binding site" evidence="10">
    <location>
        <position position="265"/>
    </location>
    <ligand>
        <name>Mg(2+)</name>
        <dbReference type="ChEBI" id="CHEBI:18420"/>
    </ligand>
</feature>
<dbReference type="PANTHER" id="PTHR42714:SF2">
    <property type="entry name" value="TRNA MODIFICATION GTPASE GTPBP3, MITOCHONDRIAL"/>
    <property type="match status" value="1"/>
</dbReference>
<dbReference type="RefSeq" id="WP_020886960.1">
    <property type="nucleotide sequence ID" value="NZ_ATHI01000026.1"/>
</dbReference>
<dbReference type="Pfam" id="PF01926">
    <property type="entry name" value="MMR_HSR1"/>
    <property type="match status" value="1"/>
</dbReference>
<comment type="subunit">
    <text evidence="10">Homodimer. Heterotetramer of two MnmE and two MnmG subunits.</text>
</comment>
<dbReference type="Proteomes" id="UP000014975">
    <property type="component" value="Unassembled WGS sequence"/>
</dbReference>
<dbReference type="InterPro" id="IPR025867">
    <property type="entry name" value="MnmE_helical"/>
</dbReference>
<feature type="binding site" evidence="10">
    <location>
        <begin position="261"/>
        <end position="266"/>
    </location>
    <ligand>
        <name>GTP</name>
        <dbReference type="ChEBI" id="CHEBI:37565"/>
    </ligand>
</feature>
<evidence type="ECO:0000256" key="1">
    <source>
        <dbReference type="ARBA" id="ARBA00011043"/>
    </source>
</evidence>
<evidence type="ECO:0000256" key="8">
    <source>
        <dbReference type="ARBA" id="ARBA00022958"/>
    </source>
</evidence>
<dbReference type="Gene3D" id="3.40.50.300">
    <property type="entry name" value="P-loop containing nucleotide triphosphate hydrolases"/>
    <property type="match status" value="1"/>
</dbReference>
<organism evidence="13 14">
    <name type="scientific">Alkalidesulfovibrio alkalitolerans DSM 16529</name>
    <dbReference type="NCBI Taxonomy" id="1121439"/>
    <lineage>
        <taxon>Bacteria</taxon>
        <taxon>Pseudomonadati</taxon>
        <taxon>Thermodesulfobacteriota</taxon>
        <taxon>Desulfovibrionia</taxon>
        <taxon>Desulfovibrionales</taxon>
        <taxon>Desulfovibrionaceae</taxon>
        <taxon>Alkalidesulfovibrio</taxon>
    </lineage>
</organism>
<keyword evidence="3 10" id="KW-0819">tRNA processing</keyword>
<keyword evidence="7 10" id="KW-0460">Magnesium</keyword>
<dbReference type="InterPro" id="IPR027417">
    <property type="entry name" value="P-loop_NTPase"/>
</dbReference>
<evidence type="ECO:0000256" key="2">
    <source>
        <dbReference type="ARBA" id="ARBA00022490"/>
    </source>
</evidence>
<dbReference type="FunFam" id="3.40.50.300:FF:001376">
    <property type="entry name" value="tRNA modification GTPase MnmE"/>
    <property type="match status" value="1"/>
</dbReference>
<comment type="caution">
    <text evidence="10">Lacks conserved residue(s) required for the propagation of feature annotation.</text>
</comment>
<dbReference type="NCBIfam" id="TIGR00231">
    <property type="entry name" value="small_GTP"/>
    <property type="match status" value="1"/>
</dbReference>
<dbReference type="OrthoDB" id="9805918at2"/>
<dbReference type="CDD" id="cd14858">
    <property type="entry name" value="TrmE_N"/>
    <property type="match status" value="1"/>
</dbReference>
<dbReference type="Gene3D" id="3.30.1360.120">
    <property type="entry name" value="Probable tRNA modification gtpase trme, domain 1"/>
    <property type="match status" value="1"/>
</dbReference>
<keyword evidence="14" id="KW-1185">Reference proteome</keyword>
<evidence type="ECO:0000256" key="11">
    <source>
        <dbReference type="RuleBase" id="RU003313"/>
    </source>
</evidence>
<keyword evidence="9 10" id="KW-0342">GTP-binding</keyword>
<dbReference type="InterPro" id="IPR027368">
    <property type="entry name" value="MnmE_dom2"/>
</dbReference>
<dbReference type="SUPFAM" id="SSF52540">
    <property type="entry name" value="P-loop containing nucleoside triphosphate hydrolases"/>
    <property type="match status" value="1"/>
</dbReference>
<dbReference type="HAMAP" id="MF_00379">
    <property type="entry name" value="GTPase_MnmE"/>
    <property type="match status" value="1"/>
</dbReference>
<evidence type="ECO:0000256" key="5">
    <source>
        <dbReference type="ARBA" id="ARBA00022741"/>
    </source>
</evidence>
<comment type="subcellular location">
    <subcellularLocation>
        <location evidence="10">Cytoplasm</location>
    </subcellularLocation>
</comment>
<keyword evidence="4 10" id="KW-0479">Metal-binding</keyword>
<dbReference type="SUPFAM" id="SSF103025">
    <property type="entry name" value="Folate-binding domain"/>
    <property type="match status" value="1"/>
</dbReference>
<dbReference type="InterPro" id="IPR027266">
    <property type="entry name" value="TrmE/GcvT-like"/>
</dbReference>
<dbReference type="GO" id="GO:0002098">
    <property type="term" value="P:tRNA wobble uridine modification"/>
    <property type="evidence" value="ECO:0007669"/>
    <property type="project" value="TreeGrafter"/>
</dbReference>
<feature type="binding site" evidence="10">
    <location>
        <begin position="305"/>
        <end position="308"/>
    </location>
    <ligand>
        <name>GTP</name>
        <dbReference type="ChEBI" id="CHEBI:37565"/>
    </ligand>
</feature>
<evidence type="ECO:0000256" key="3">
    <source>
        <dbReference type="ARBA" id="ARBA00022694"/>
    </source>
</evidence>
<dbReference type="PANTHER" id="PTHR42714">
    <property type="entry name" value="TRNA MODIFICATION GTPASE GTPBP3"/>
    <property type="match status" value="1"/>
</dbReference>
<evidence type="ECO:0000256" key="10">
    <source>
        <dbReference type="HAMAP-Rule" id="MF_00379"/>
    </source>
</evidence>
<dbReference type="InterPro" id="IPR004520">
    <property type="entry name" value="GTPase_MnmE"/>
</dbReference>
<feature type="binding site" evidence="10">
    <location>
        <position position="155"/>
    </location>
    <ligand>
        <name>(6S)-5-formyl-5,6,7,8-tetrahydrofolate</name>
        <dbReference type="ChEBI" id="CHEBI:57457"/>
    </ligand>
</feature>
<proteinExistence type="inferred from homology"/>
<keyword evidence="5 10" id="KW-0547">Nucleotide-binding</keyword>
<reference evidence="13 14" key="1">
    <citation type="journal article" date="2013" name="Genome Announc.">
        <title>Draft genome sequences for three mercury-methylating, sulfate-reducing bacteria.</title>
        <authorList>
            <person name="Brown S.D."/>
            <person name="Hurt R.A.Jr."/>
            <person name="Gilmour C.C."/>
            <person name="Elias D.A."/>
        </authorList>
    </citation>
    <scope>NUCLEOTIDE SEQUENCE [LARGE SCALE GENOMIC DNA]</scope>
    <source>
        <strain evidence="13 14">DSM 16529</strain>
    </source>
</reference>
<evidence type="ECO:0000256" key="7">
    <source>
        <dbReference type="ARBA" id="ARBA00022842"/>
    </source>
</evidence>
<dbReference type="PATRIC" id="fig|1121439.3.peg.1614"/>
<evidence type="ECO:0000256" key="9">
    <source>
        <dbReference type="ARBA" id="ARBA00023134"/>
    </source>
</evidence>
<dbReference type="SUPFAM" id="SSF116878">
    <property type="entry name" value="TrmE connector domain"/>
    <property type="match status" value="1"/>
</dbReference>
<dbReference type="GO" id="GO:0046872">
    <property type="term" value="F:metal ion binding"/>
    <property type="evidence" value="ECO:0007669"/>
    <property type="project" value="UniProtKB-KW"/>
</dbReference>